<dbReference type="Gene3D" id="1.10.10.10">
    <property type="entry name" value="Winged helix-like DNA-binding domain superfamily/Winged helix DNA-binding domain"/>
    <property type="match status" value="1"/>
</dbReference>
<dbReference type="Proteomes" id="UP001230908">
    <property type="component" value="Unassembled WGS sequence"/>
</dbReference>
<proteinExistence type="predicted"/>
<evidence type="ECO:0000259" key="1">
    <source>
        <dbReference type="Pfam" id="PF03551"/>
    </source>
</evidence>
<dbReference type="InterPro" id="IPR052509">
    <property type="entry name" value="Metal_resp_DNA-bind_regulator"/>
</dbReference>
<accession>A0ABU0ZFY9</accession>
<organism evidence="2 3">
    <name type="scientific">Phytohabitans maris</name>
    <dbReference type="NCBI Taxonomy" id="3071409"/>
    <lineage>
        <taxon>Bacteria</taxon>
        <taxon>Bacillati</taxon>
        <taxon>Actinomycetota</taxon>
        <taxon>Actinomycetes</taxon>
        <taxon>Micromonosporales</taxon>
        <taxon>Micromonosporaceae</taxon>
    </lineage>
</organism>
<reference evidence="2 3" key="1">
    <citation type="submission" date="2023-08" db="EMBL/GenBank/DDBJ databases">
        <title>Phytohabitans sansha sp. nov., isolated from marine sediment.</title>
        <authorList>
            <person name="Zhao Y."/>
            <person name="Yi K."/>
        </authorList>
    </citation>
    <scope>NUCLEOTIDE SEQUENCE [LARGE SCALE GENOMIC DNA]</scope>
    <source>
        <strain evidence="2 3">ZYX-F-186</strain>
    </source>
</reference>
<dbReference type="Pfam" id="PF03551">
    <property type="entry name" value="PadR"/>
    <property type="match status" value="1"/>
</dbReference>
<evidence type="ECO:0000313" key="3">
    <source>
        <dbReference type="Proteomes" id="UP001230908"/>
    </source>
</evidence>
<dbReference type="PANTHER" id="PTHR33169">
    <property type="entry name" value="PADR-FAMILY TRANSCRIPTIONAL REGULATOR"/>
    <property type="match status" value="1"/>
</dbReference>
<name>A0ABU0ZFY9_9ACTN</name>
<protein>
    <submittedName>
        <fullName evidence="2">PadR family transcriptional regulator</fullName>
    </submittedName>
</protein>
<sequence length="119" mass="13304">MDGPDGVDQDRRGQWLRGVLDVCVLALLARHESYGYELTQALDRAGLGQIQGGTLYPVLLRLQRTGLVAAHWRDGEGGPARKYYRLTPSGEEAVRRLSRQWRAFAGRVDDLLLEEVTSP</sequence>
<dbReference type="SUPFAM" id="SSF46785">
    <property type="entry name" value="Winged helix' DNA-binding domain"/>
    <property type="match status" value="1"/>
</dbReference>
<feature type="domain" description="Transcription regulator PadR N-terminal" evidence="1">
    <location>
        <begin position="24"/>
        <end position="95"/>
    </location>
</feature>
<comment type="caution">
    <text evidence="2">The sequence shown here is derived from an EMBL/GenBank/DDBJ whole genome shotgun (WGS) entry which is preliminary data.</text>
</comment>
<dbReference type="EMBL" id="JAVHUY010000010">
    <property type="protein sequence ID" value="MDQ7905346.1"/>
    <property type="molecule type" value="Genomic_DNA"/>
</dbReference>
<dbReference type="RefSeq" id="WP_308712618.1">
    <property type="nucleotide sequence ID" value="NZ_JAVHUY010000010.1"/>
</dbReference>
<dbReference type="PANTHER" id="PTHR33169:SF14">
    <property type="entry name" value="TRANSCRIPTIONAL REGULATOR RV3488"/>
    <property type="match status" value="1"/>
</dbReference>
<gene>
    <name evidence="2" type="ORF">RB614_12505</name>
</gene>
<keyword evidence="3" id="KW-1185">Reference proteome</keyword>
<dbReference type="InterPro" id="IPR005149">
    <property type="entry name" value="Tscrpt_reg_PadR_N"/>
</dbReference>
<evidence type="ECO:0000313" key="2">
    <source>
        <dbReference type="EMBL" id="MDQ7905346.1"/>
    </source>
</evidence>
<dbReference type="InterPro" id="IPR036390">
    <property type="entry name" value="WH_DNA-bd_sf"/>
</dbReference>
<dbReference type="InterPro" id="IPR036388">
    <property type="entry name" value="WH-like_DNA-bd_sf"/>
</dbReference>